<proteinExistence type="predicted"/>
<dbReference type="InterPro" id="IPR004477">
    <property type="entry name" value="ComEC_N"/>
</dbReference>
<sequence>MLWKREPVLSFIVILLFSAGTYVIQDWRAQDAFDYSTAYSGDLKFRGNYTVDGDRLRGFAQLNDGPVVYATYRIKSAQEKEKLEQMLYKSTLQVKGLFEAPSPSPHRYAFNMESYMGKSGASKILAIESIYSATEDRTIFSKLSSQREKIKRHIRDTFPENLVAEAEALLIGEQEKMTPDEQRIYQTLGITHLFAISGLHVEIVAGLIYFGLIRMRLRKESVVLLMLVALPVYAVIAGGAPSVWRSIGMVEVVLVCRLLRIKLPIAQILLLSFTCYLFWNPYSFYNIGFQLSYGATFAIIFSFSFLSRQTSVVRIGFLITCISQLTLYPLLLFHFYELSLSAFVVNSLFVPLYTLVILPVNFFLFGATLVFQPLADMAFSCYEPLRSFIGSGMEWMAGLPYQMWTPGKPSLGMVLLLMASVFIFYSLAERGFHWSQLLIVLVPAIGLSVAPYMDPELKVSFLDVGQGDSVLIELPYRSAVYLIDSGGLLRFDQEAFRERVRPYEIGRQIVAPYLKGKGITKIDKFILSHADADHAEGAEELFQLFRIDELHLSPGSDDTALMQDLLPYTAEAHIRFPGRGSSWQKRGINFAYIAPNDANYEGNNDSLVLLMEAGEFRVLFTGDLEAEGEEELLKRYGGALSDIAVLKVGHHGSKSSSSETFLTAVSPGLSIFSTGRDNRYGHPNEEVVERFRELELATLNTADSGTIEVALKNGKASVRTMR</sequence>
<comment type="caution">
    <text evidence="8">The sequence shown here is derived from an EMBL/GenBank/DDBJ whole genome shotgun (WGS) entry which is preliminary data.</text>
</comment>
<evidence type="ECO:0000256" key="6">
    <source>
        <dbReference type="SAM" id="Phobius"/>
    </source>
</evidence>
<organism evidence="8 9">
    <name type="scientific">Planococcus shixiaomingii</name>
    <dbReference type="NCBI Taxonomy" id="3058393"/>
    <lineage>
        <taxon>Bacteria</taxon>
        <taxon>Bacillati</taxon>
        <taxon>Bacillota</taxon>
        <taxon>Bacilli</taxon>
        <taxon>Bacillales</taxon>
        <taxon>Caryophanaceae</taxon>
        <taxon>Planococcus</taxon>
    </lineage>
</organism>
<name>A0ABT8MXP9_9BACL</name>
<dbReference type="InterPro" id="IPR052159">
    <property type="entry name" value="Competence_DNA_uptake"/>
</dbReference>
<accession>A0ABT8MXP9</accession>
<evidence type="ECO:0000256" key="3">
    <source>
        <dbReference type="ARBA" id="ARBA00022692"/>
    </source>
</evidence>
<evidence type="ECO:0000259" key="7">
    <source>
        <dbReference type="SMART" id="SM00849"/>
    </source>
</evidence>
<comment type="subcellular location">
    <subcellularLocation>
        <location evidence="1">Cell membrane</location>
        <topology evidence="1">Multi-pass membrane protein</topology>
    </subcellularLocation>
</comment>
<evidence type="ECO:0000313" key="9">
    <source>
        <dbReference type="Proteomes" id="UP001172055"/>
    </source>
</evidence>
<dbReference type="EMBL" id="JAUJWV010000001">
    <property type="protein sequence ID" value="MDN7240419.1"/>
    <property type="molecule type" value="Genomic_DNA"/>
</dbReference>
<evidence type="ECO:0000256" key="5">
    <source>
        <dbReference type="ARBA" id="ARBA00023136"/>
    </source>
</evidence>
<protein>
    <submittedName>
        <fullName evidence="8">DNA internalization-related competence protein ComEC/Rec2</fullName>
    </submittedName>
</protein>
<feature type="transmembrane region" description="Helical" evidence="6">
    <location>
        <begin position="315"/>
        <end position="336"/>
    </location>
</feature>
<feature type="transmembrane region" description="Helical" evidence="6">
    <location>
        <begin position="184"/>
        <end position="210"/>
    </location>
</feature>
<dbReference type="Gene3D" id="3.60.15.10">
    <property type="entry name" value="Ribonuclease Z/Hydroxyacylglutathione hydrolase-like"/>
    <property type="match status" value="1"/>
</dbReference>
<dbReference type="PANTHER" id="PTHR30619:SF7">
    <property type="entry name" value="BETA-LACTAMASE DOMAIN PROTEIN"/>
    <property type="match status" value="1"/>
</dbReference>
<keyword evidence="9" id="KW-1185">Reference proteome</keyword>
<feature type="transmembrane region" description="Helical" evidence="6">
    <location>
        <begin position="348"/>
        <end position="371"/>
    </location>
</feature>
<dbReference type="InterPro" id="IPR036866">
    <property type="entry name" value="RibonucZ/Hydroxyglut_hydro"/>
</dbReference>
<keyword evidence="4 6" id="KW-1133">Transmembrane helix</keyword>
<feature type="domain" description="Metallo-beta-lactamase" evidence="7">
    <location>
        <begin position="466"/>
        <end position="676"/>
    </location>
</feature>
<dbReference type="CDD" id="cd07731">
    <property type="entry name" value="ComA-like_MBL-fold"/>
    <property type="match status" value="1"/>
</dbReference>
<dbReference type="RefSeq" id="WP_301722400.1">
    <property type="nucleotide sequence ID" value="NZ_JAUJWV010000001.1"/>
</dbReference>
<keyword evidence="3 6" id="KW-0812">Transmembrane</keyword>
<dbReference type="NCBIfam" id="TIGR00360">
    <property type="entry name" value="ComEC_N-term"/>
    <property type="match status" value="1"/>
</dbReference>
<feature type="transmembrane region" description="Helical" evidence="6">
    <location>
        <begin position="222"/>
        <end position="241"/>
    </location>
</feature>
<feature type="transmembrane region" description="Helical" evidence="6">
    <location>
        <begin position="291"/>
        <end position="309"/>
    </location>
</feature>
<evidence type="ECO:0000256" key="2">
    <source>
        <dbReference type="ARBA" id="ARBA00022475"/>
    </source>
</evidence>
<evidence type="ECO:0000313" key="8">
    <source>
        <dbReference type="EMBL" id="MDN7240419.1"/>
    </source>
</evidence>
<dbReference type="Pfam" id="PF00753">
    <property type="entry name" value="Lactamase_B"/>
    <property type="match status" value="1"/>
</dbReference>
<dbReference type="SMART" id="SM00849">
    <property type="entry name" value="Lactamase_B"/>
    <property type="match status" value="1"/>
</dbReference>
<dbReference type="PANTHER" id="PTHR30619">
    <property type="entry name" value="DNA INTERNALIZATION/COMPETENCE PROTEIN COMEC/REC2"/>
    <property type="match status" value="1"/>
</dbReference>
<evidence type="ECO:0000256" key="1">
    <source>
        <dbReference type="ARBA" id="ARBA00004651"/>
    </source>
</evidence>
<keyword evidence="5 6" id="KW-0472">Membrane</keyword>
<reference evidence="8 9" key="1">
    <citation type="submission" date="2023-06" db="EMBL/GenBank/DDBJ databases">
        <title>Novel species in genus Planococcus.</title>
        <authorList>
            <person name="Ning S."/>
        </authorList>
    </citation>
    <scope>NUCLEOTIDE SEQUENCE [LARGE SCALE GENOMIC DNA]</scope>
    <source>
        <strain evidence="8 9">N028</strain>
    </source>
</reference>
<dbReference type="InterPro" id="IPR035681">
    <property type="entry name" value="ComA-like_MBL"/>
</dbReference>
<feature type="transmembrane region" description="Helical" evidence="6">
    <location>
        <begin position="410"/>
        <end position="427"/>
    </location>
</feature>
<dbReference type="Proteomes" id="UP001172055">
    <property type="component" value="Unassembled WGS sequence"/>
</dbReference>
<dbReference type="NCBIfam" id="TIGR00361">
    <property type="entry name" value="ComEC_Rec2"/>
    <property type="match status" value="1"/>
</dbReference>
<dbReference type="InterPro" id="IPR001279">
    <property type="entry name" value="Metallo-B-lactamas"/>
</dbReference>
<gene>
    <name evidence="8" type="ORF">QWY14_01395</name>
</gene>
<dbReference type="Pfam" id="PF03772">
    <property type="entry name" value="Competence"/>
    <property type="match status" value="1"/>
</dbReference>
<evidence type="ECO:0000256" key="4">
    <source>
        <dbReference type="ARBA" id="ARBA00022989"/>
    </source>
</evidence>
<keyword evidence="2" id="KW-1003">Cell membrane</keyword>
<dbReference type="InterPro" id="IPR004797">
    <property type="entry name" value="Competence_ComEC/Rec2"/>
</dbReference>
<dbReference type="SUPFAM" id="SSF56281">
    <property type="entry name" value="Metallo-hydrolase/oxidoreductase"/>
    <property type="match status" value="1"/>
</dbReference>